<dbReference type="Proteomes" id="UP000055024">
    <property type="component" value="Unassembled WGS sequence"/>
</dbReference>
<evidence type="ECO:0000313" key="1">
    <source>
        <dbReference type="EMBL" id="KRZ04742.1"/>
    </source>
</evidence>
<accession>A0A0V1H2K8</accession>
<proteinExistence type="predicted"/>
<reference evidence="1 2" key="1">
    <citation type="submission" date="2015-01" db="EMBL/GenBank/DDBJ databases">
        <title>Evolution of Trichinella species and genotypes.</title>
        <authorList>
            <person name="Korhonen P.K."/>
            <person name="Edoardo P."/>
            <person name="Giuseppe L.R."/>
            <person name="Gasser R.B."/>
        </authorList>
    </citation>
    <scope>NUCLEOTIDE SEQUENCE [LARGE SCALE GENOMIC DNA]</scope>
    <source>
        <strain evidence="1">ISS1029</strain>
    </source>
</reference>
<comment type="caution">
    <text evidence="1">The sequence shown here is derived from an EMBL/GenBank/DDBJ whole genome shotgun (WGS) entry which is preliminary data.</text>
</comment>
<organism evidence="1 2">
    <name type="scientific">Trichinella zimbabwensis</name>
    <dbReference type="NCBI Taxonomy" id="268475"/>
    <lineage>
        <taxon>Eukaryota</taxon>
        <taxon>Metazoa</taxon>
        <taxon>Ecdysozoa</taxon>
        <taxon>Nematoda</taxon>
        <taxon>Enoplea</taxon>
        <taxon>Dorylaimia</taxon>
        <taxon>Trichinellida</taxon>
        <taxon>Trichinellidae</taxon>
        <taxon>Trichinella</taxon>
    </lineage>
</organism>
<gene>
    <name evidence="1" type="ORF">T11_13798</name>
</gene>
<keyword evidence="2" id="KW-1185">Reference proteome</keyword>
<sequence length="116" mass="13549">MRNNVIVIIVKLYHSRENFCLLNVMKSMHSKTCLPENACKFLFDCYAYDYVASDSMVVGVRLKVVKIFVCSTYLKAAAVGLVYQKMHANFYSTAMHRYIKKFMLVSSYSYDRNRRS</sequence>
<evidence type="ECO:0000313" key="2">
    <source>
        <dbReference type="Proteomes" id="UP000055024"/>
    </source>
</evidence>
<dbReference type="EMBL" id="JYDP01000156">
    <property type="protein sequence ID" value="KRZ04742.1"/>
    <property type="molecule type" value="Genomic_DNA"/>
</dbReference>
<dbReference type="AlphaFoldDB" id="A0A0V1H2K8"/>
<dbReference type="OrthoDB" id="5920255at2759"/>
<protein>
    <submittedName>
        <fullName evidence="1">Uncharacterized protein</fullName>
    </submittedName>
</protein>
<name>A0A0V1H2K8_9BILA</name>